<dbReference type="RefSeq" id="WP_069934865.1">
    <property type="nucleotide sequence ID" value="NZ_MEHJ01000001.1"/>
</dbReference>
<reference evidence="1 2" key="1">
    <citation type="submission" date="2016-08" db="EMBL/GenBank/DDBJ databases">
        <title>Complete genome sequence of Streptomyces agglomeratus strain 6-3-2, a novel anti-MRSA actinomycete isolated from Wuli of Tebit, China.</title>
        <authorList>
            <person name="Chen X."/>
        </authorList>
    </citation>
    <scope>NUCLEOTIDE SEQUENCE [LARGE SCALE GENOMIC DNA]</scope>
    <source>
        <strain evidence="1 2">6-3-2</strain>
    </source>
</reference>
<protein>
    <recommendedName>
        <fullName evidence="3">Histidine kinase/HSP90-like ATPase domain-containing protein</fullName>
    </recommendedName>
</protein>
<dbReference type="InterPro" id="IPR036890">
    <property type="entry name" value="HATPase_C_sf"/>
</dbReference>
<dbReference type="Proteomes" id="UP000095759">
    <property type="component" value="Unassembled WGS sequence"/>
</dbReference>
<evidence type="ECO:0000313" key="2">
    <source>
        <dbReference type="Proteomes" id="UP000095759"/>
    </source>
</evidence>
<accession>A0A1E5P0X3</accession>
<dbReference type="STRING" id="285458.BGM19_36555"/>
<dbReference type="EMBL" id="MEHJ01000001">
    <property type="protein sequence ID" value="OEJ23166.1"/>
    <property type="molecule type" value="Genomic_DNA"/>
</dbReference>
<dbReference type="SUPFAM" id="SSF55874">
    <property type="entry name" value="ATPase domain of HSP90 chaperone/DNA topoisomerase II/histidine kinase"/>
    <property type="match status" value="1"/>
</dbReference>
<sequence>MATDVLGRLVDNAVRHGMAERVKARLAITETQQLVIDVEDPTPQFLAFGAAVQGDTGRGLWEAKRLGARVVWFLRNDAGKTVRATLAPGPGPLPARLPPPSA</sequence>
<name>A0A1E5P0X3_9ACTN</name>
<dbReference type="Gene3D" id="3.30.565.10">
    <property type="entry name" value="Histidine kinase-like ATPase, C-terminal domain"/>
    <property type="match status" value="1"/>
</dbReference>
<proteinExistence type="predicted"/>
<gene>
    <name evidence="1" type="ORF">AS594_00110</name>
</gene>
<comment type="caution">
    <text evidence="1">The sequence shown here is derived from an EMBL/GenBank/DDBJ whole genome shotgun (WGS) entry which is preliminary data.</text>
</comment>
<evidence type="ECO:0008006" key="3">
    <source>
        <dbReference type="Google" id="ProtNLM"/>
    </source>
</evidence>
<dbReference type="AlphaFoldDB" id="A0A1E5P0X3"/>
<organism evidence="1 2">
    <name type="scientific">Streptomyces agglomeratus</name>
    <dbReference type="NCBI Taxonomy" id="285458"/>
    <lineage>
        <taxon>Bacteria</taxon>
        <taxon>Bacillati</taxon>
        <taxon>Actinomycetota</taxon>
        <taxon>Actinomycetes</taxon>
        <taxon>Kitasatosporales</taxon>
        <taxon>Streptomycetaceae</taxon>
        <taxon>Streptomyces</taxon>
    </lineage>
</organism>
<keyword evidence="2" id="KW-1185">Reference proteome</keyword>
<evidence type="ECO:0000313" key="1">
    <source>
        <dbReference type="EMBL" id="OEJ23166.1"/>
    </source>
</evidence>